<evidence type="ECO:0000256" key="3">
    <source>
        <dbReference type="ARBA" id="ARBA00035643"/>
    </source>
</evidence>
<proteinExistence type="inferred from homology"/>
<dbReference type="Proteomes" id="UP000266615">
    <property type="component" value="Unassembled WGS sequence"/>
</dbReference>
<organism evidence="4 5">
    <name type="scientific">Nesterenkonia natronophila</name>
    <dbReference type="NCBI Taxonomy" id="2174932"/>
    <lineage>
        <taxon>Bacteria</taxon>
        <taxon>Bacillati</taxon>
        <taxon>Actinomycetota</taxon>
        <taxon>Actinomycetes</taxon>
        <taxon>Micrococcales</taxon>
        <taxon>Micrococcaceae</taxon>
        <taxon>Nesterenkonia</taxon>
    </lineage>
</organism>
<comment type="caution">
    <text evidence="4">The sequence shown here is derived from an EMBL/GenBank/DDBJ whole genome shotgun (WGS) entry which is preliminary data.</text>
</comment>
<keyword evidence="1" id="KW-0304">Gas vesicle</keyword>
<dbReference type="RefSeq" id="WP_119902043.1">
    <property type="nucleotide sequence ID" value="NZ_QYZP01000001.1"/>
</dbReference>
<evidence type="ECO:0000256" key="2">
    <source>
        <dbReference type="ARBA" id="ARBA00035108"/>
    </source>
</evidence>
<accession>A0A3A4G3T9</accession>
<dbReference type="EMBL" id="QYZP01000001">
    <property type="protein sequence ID" value="RJN32999.1"/>
    <property type="molecule type" value="Genomic_DNA"/>
</dbReference>
<dbReference type="GO" id="GO:0031412">
    <property type="term" value="P:gas vesicle organization"/>
    <property type="evidence" value="ECO:0007669"/>
    <property type="project" value="InterPro"/>
</dbReference>
<name>A0A3A4G3T9_9MICC</name>
<sequence>MSSNVRDYAAEVYLYGVVPAQTELPSDLQGVQAQPVHLVEHGRVAMLASEVDQDQELGTPDDLLAHTKTLDEVASHSPVLPLAFGTVLPDAQAVADDVLVPGEEAYHSAIQNVTGHAQYTLTVTFDRETLLREIVQEVPEAEQLRATIAGTTEDETRPQRIQLGELMVKALEQRQPEAAAPVLERLNQVTDDLTEHERRQPDDVTEVAALVASHQTEAFEEAVEDLAREYHPRCKFRLVGPQAPYDFVPEV</sequence>
<dbReference type="PANTHER" id="PTHR36852">
    <property type="entry name" value="PROTEIN GVPL 2"/>
    <property type="match status" value="1"/>
</dbReference>
<evidence type="ECO:0000313" key="5">
    <source>
        <dbReference type="Proteomes" id="UP000266615"/>
    </source>
</evidence>
<reference evidence="4 5" key="1">
    <citation type="submission" date="2018-09" db="EMBL/GenBank/DDBJ databases">
        <title>Nesterenkonia natronophila sp. nov., an alkaliphilic actinobacteriume isolated from a soda lake, and emended description of the genus Nesterenkonia.</title>
        <authorList>
            <person name="Menes R.J."/>
            <person name="Iriarte A."/>
        </authorList>
    </citation>
    <scope>NUCLEOTIDE SEQUENCE [LARGE SCALE GENOMIC DNA]</scope>
    <source>
        <strain evidence="4 5">M8</strain>
    </source>
</reference>
<evidence type="ECO:0008006" key="6">
    <source>
        <dbReference type="Google" id="ProtNLM"/>
    </source>
</evidence>
<evidence type="ECO:0000313" key="4">
    <source>
        <dbReference type="EMBL" id="RJN32999.1"/>
    </source>
</evidence>
<dbReference type="AlphaFoldDB" id="A0A3A4G3T9"/>
<dbReference type="Pfam" id="PF06386">
    <property type="entry name" value="GvpL_GvpF"/>
    <property type="match status" value="1"/>
</dbReference>
<comment type="subcellular location">
    <subcellularLocation>
        <location evidence="2">Gas vesicle</location>
    </subcellularLocation>
</comment>
<evidence type="ECO:0000256" key="1">
    <source>
        <dbReference type="ARBA" id="ARBA00022987"/>
    </source>
</evidence>
<dbReference type="GO" id="GO:0031411">
    <property type="term" value="C:gas vesicle"/>
    <property type="evidence" value="ECO:0007669"/>
    <property type="project" value="UniProtKB-SubCell"/>
</dbReference>
<dbReference type="InterPro" id="IPR009430">
    <property type="entry name" value="GvpL/GvpF"/>
</dbReference>
<protein>
    <recommendedName>
        <fullName evidence="6">Gas vesicle protein GvpFL</fullName>
    </recommendedName>
</protein>
<comment type="similarity">
    <text evidence="3">Belongs to the gas vesicle GvpF/GvpL family.</text>
</comment>
<dbReference type="PANTHER" id="PTHR36852:SF1">
    <property type="entry name" value="PROTEIN GVPL 2"/>
    <property type="match status" value="1"/>
</dbReference>
<keyword evidence="5" id="KW-1185">Reference proteome</keyword>
<gene>
    <name evidence="4" type="ORF">D3250_04115</name>
</gene>
<dbReference type="OrthoDB" id="4864106at2"/>